<dbReference type="AlphaFoldDB" id="A0A4S5C211"/>
<feature type="signal peptide" evidence="2">
    <location>
        <begin position="1"/>
        <end position="26"/>
    </location>
</feature>
<accession>A0A4S5C211</accession>
<gene>
    <name evidence="3" type="ORF">E7Y31_21255</name>
</gene>
<name>A0A4S5C211_9ACTN</name>
<dbReference type="EMBL" id="SSXH01000833">
    <property type="protein sequence ID" value="THJ37485.1"/>
    <property type="molecule type" value="Genomic_DNA"/>
</dbReference>
<sequence length="100" mass="9881">MNWSRTSRRCTSRAFVLAATLTAALASPGLLGTGAAAAPTGIPGSPAPSGSPTTASPTGGDCPSYPSTAGPLRSWETVTALPAPRAYLAATTGCDGRIYA</sequence>
<keyword evidence="2" id="KW-0732">Signal</keyword>
<organism evidence="3 4">
    <name type="scientific">Candidatus Frankia alpina</name>
    <dbReference type="NCBI Taxonomy" id="2699483"/>
    <lineage>
        <taxon>Bacteria</taxon>
        <taxon>Bacillati</taxon>
        <taxon>Actinomycetota</taxon>
        <taxon>Actinomycetes</taxon>
        <taxon>Frankiales</taxon>
        <taxon>Frankiaceae</taxon>
        <taxon>Frankia</taxon>
    </lineage>
</organism>
<feature type="region of interest" description="Disordered" evidence="1">
    <location>
        <begin position="35"/>
        <end position="70"/>
    </location>
</feature>
<evidence type="ECO:0000256" key="2">
    <source>
        <dbReference type="SAM" id="SignalP"/>
    </source>
</evidence>
<reference evidence="3 4" key="1">
    <citation type="submission" date="2019-04" db="EMBL/GenBank/DDBJ databases">
        <title>Draft genome sequences for three unisolated Alnus-infective Frankia Sp+ strains, AgTrS, AiOr and AvVan, the first sequenced Frankia strains able to sporulate in-planta.</title>
        <authorList>
            <person name="Bethencourt L."/>
            <person name="Vautrin F."/>
            <person name="Taib N."/>
            <person name="Dubost A."/>
            <person name="Castro-Garcia L."/>
            <person name="Imbaud O."/>
            <person name="Abrouk D."/>
            <person name="Fournier P."/>
            <person name="Briolay J."/>
            <person name="Nguyen A."/>
            <person name="Normand P."/>
            <person name="Fernandez M.P."/>
            <person name="Brochier-Armanet C."/>
            <person name="Herrera-Belaroussi A."/>
        </authorList>
    </citation>
    <scope>NUCLEOTIDE SEQUENCE [LARGE SCALE GENOMIC DNA]</scope>
    <source>
        <strain evidence="3 4">AvVan</strain>
    </source>
</reference>
<keyword evidence="4" id="KW-1185">Reference proteome</keyword>
<proteinExistence type="predicted"/>
<evidence type="ECO:0000313" key="4">
    <source>
        <dbReference type="Proteomes" id="UP000305282"/>
    </source>
</evidence>
<evidence type="ECO:0000313" key="3">
    <source>
        <dbReference type="EMBL" id="THJ37485.1"/>
    </source>
</evidence>
<comment type="caution">
    <text evidence="3">The sequence shown here is derived from an EMBL/GenBank/DDBJ whole genome shotgun (WGS) entry which is preliminary data.</text>
</comment>
<feature type="compositionally biased region" description="Low complexity" evidence="1">
    <location>
        <begin position="35"/>
        <end position="60"/>
    </location>
</feature>
<dbReference type="Proteomes" id="UP000305282">
    <property type="component" value="Unassembled WGS sequence"/>
</dbReference>
<feature type="non-terminal residue" evidence="3">
    <location>
        <position position="100"/>
    </location>
</feature>
<feature type="chain" id="PRO_5039518539" evidence="2">
    <location>
        <begin position="27"/>
        <end position="100"/>
    </location>
</feature>
<protein>
    <submittedName>
        <fullName evidence="3">Galactose oxidase</fullName>
    </submittedName>
</protein>
<evidence type="ECO:0000256" key="1">
    <source>
        <dbReference type="SAM" id="MobiDB-lite"/>
    </source>
</evidence>